<evidence type="ECO:0000256" key="3">
    <source>
        <dbReference type="SAM" id="MobiDB-lite"/>
    </source>
</evidence>
<evidence type="ECO:0000256" key="2">
    <source>
        <dbReference type="PROSITE-ProRule" id="PRU00176"/>
    </source>
</evidence>
<dbReference type="SMART" id="SM00360">
    <property type="entry name" value="RRM"/>
    <property type="match status" value="1"/>
</dbReference>
<evidence type="ECO:0000313" key="6">
    <source>
        <dbReference type="Proteomes" id="UP000324800"/>
    </source>
</evidence>
<feature type="compositionally biased region" description="Polar residues" evidence="3">
    <location>
        <begin position="169"/>
        <end position="178"/>
    </location>
</feature>
<accession>A0A5J4W9N3</accession>
<evidence type="ECO:0000256" key="1">
    <source>
        <dbReference type="ARBA" id="ARBA00022884"/>
    </source>
</evidence>
<feature type="region of interest" description="Disordered" evidence="3">
    <location>
        <begin position="164"/>
        <end position="191"/>
    </location>
</feature>
<name>A0A5J4W9N3_9EUKA</name>
<evidence type="ECO:0000259" key="4">
    <source>
        <dbReference type="PROSITE" id="PS50102"/>
    </source>
</evidence>
<dbReference type="AlphaFoldDB" id="A0A5J4W9N3"/>
<dbReference type="InterPro" id="IPR012677">
    <property type="entry name" value="Nucleotide-bd_a/b_plait_sf"/>
</dbReference>
<proteinExistence type="predicted"/>
<sequence>MKGNIIMTSRLFVGNIDTGTSAETIGKLFETIGTVHAEAVVDCVIILNIQVKSATIATLGGASRGFGFVEMADWQTAQRAQQQLDKHELEGRQLRVELSKGFMNDFQALDGERPPRRWRQRGFRRFRNNFDNNQSSSFVDYGQSRPWRARQSWRQDGAPLLERSGFSERGSSWENGTEAQPAWGNTFVNNQNQTHNDDQMFGLLISGLERIMFGRIERALLDIVELVTEHGIFKYSDRDRINRSRKCLSSIQDNGDESVQIELANVGYIRVLAISFSTAGGIGEQEDSEIYQRLFHICYILIFLRYGRDYTTPPFPPLPVLIKICEEHIEDEGGAEELEAQLTNEEGDIKGQANEAKGRLQNFFILRRNSKPKWYW</sequence>
<dbReference type="SUPFAM" id="SSF54928">
    <property type="entry name" value="RNA-binding domain, RBD"/>
    <property type="match status" value="1"/>
</dbReference>
<dbReference type="Pfam" id="PF00076">
    <property type="entry name" value="RRM_1"/>
    <property type="match status" value="1"/>
</dbReference>
<dbReference type="GO" id="GO:0003729">
    <property type="term" value="F:mRNA binding"/>
    <property type="evidence" value="ECO:0007669"/>
    <property type="project" value="TreeGrafter"/>
</dbReference>
<dbReference type="EMBL" id="SNRW01002950">
    <property type="protein sequence ID" value="KAA6391222.1"/>
    <property type="molecule type" value="Genomic_DNA"/>
</dbReference>
<dbReference type="InterPro" id="IPR000504">
    <property type="entry name" value="RRM_dom"/>
</dbReference>
<gene>
    <name evidence="5" type="ORF">EZS28_013254</name>
</gene>
<evidence type="ECO:0000313" key="5">
    <source>
        <dbReference type="EMBL" id="KAA6391222.1"/>
    </source>
</evidence>
<comment type="caution">
    <text evidence="5">The sequence shown here is derived from an EMBL/GenBank/DDBJ whole genome shotgun (WGS) entry which is preliminary data.</text>
</comment>
<dbReference type="PROSITE" id="PS50102">
    <property type="entry name" value="RRM"/>
    <property type="match status" value="1"/>
</dbReference>
<dbReference type="InterPro" id="IPR035979">
    <property type="entry name" value="RBD_domain_sf"/>
</dbReference>
<keyword evidence="1 2" id="KW-0694">RNA-binding</keyword>
<organism evidence="5 6">
    <name type="scientific">Streblomastix strix</name>
    <dbReference type="NCBI Taxonomy" id="222440"/>
    <lineage>
        <taxon>Eukaryota</taxon>
        <taxon>Metamonada</taxon>
        <taxon>Preaxostyla</taxon>
        <taxon>Oxymonadida</taxon>
        <taxon>Streblomastigidae</taxon>
        <taxon>Streblomastix</taxon>
    </lineage>
</organism>
<dbReference type="Proteomes" id="UP000324800">
    <property type="component" value="Unassembled WGS sequence"/>
</dbReference>
<protein>
    <recommendedName>
        <fullName evidence="4">RRM domain-containing protein</fullName>
    </recommendedName>
</protein>
<dbReference type="InterPro" id="IPR050502">
    <property type="entry name" value="Euk_RNA-bind_prot"/>
</dbReference>
<dbReference type="PANTHER" id="PTHR48025">
    <property type="entry name" value="OS02G0815200 PROTEIN"/>
    <property type="match status" value="1"/>
</dbReference>
<feature type="domain" description="RRM" evidence="4">
    <location>
        <begin position="9"/>
        <end position="101"/>
    </location>
</feature>
<dbReference type="CDD" id="cd00590">
    <property type="entry name" value="RRM_SF"/>
    <property type="match status" value="1"/>
</dbReference>
<dbReference type="PANTHER" id="PTHR48025:SF1">
    <property type="entry name" value="RRM DOMAIN-CONTAINING PROTEIN"/>
    <property type="match status" value="1"/>
</dbReference>
<reference evidence="5 6" key="1">
    <citation type="submission" date="2019-03" db="EMBL/GenBank/DDBJ databases">
        <title>Single cell metagenomics reveals metabolic interactions within the superorganism composed of flagellate Streblomastix strix and complex community of Bacteroidetes bacteria on its surface.</title>
        <authorList>
            <person name="Treitli S.C."/>
            <person name="Kolisko M."/>
            <person name="Husnik F."/>
            <person name="Keeling P."/>
            <person name="Hampl V."/>
        </authorList>
    </citation>
    <scope>NUCLEOTIDE SEQUENCE [LARGE SCALE GENOMIC DNA]</scope>
    <source>
        <strain evidence="5">ST1C</strain>
    </source>
</reference>
<dbReference type="Gene3D" id="3.30.70.330">
    <property type="match status" value="1"/>
</dbReference>